<evidence type="ECO:0000313" key="3">
    <source>
        <dbReference type="Proteomes" id="UP000011991"/>
    </source>
</evidence>
<gene>
    <name evidence="2" type="ORF">RMSM_00685</name>
</gene>
<accession>M5RSS4</accession>
<protein>
    <submittedName>
        <fullName evidence="2">Uncharacterized protein</fullName>
    </submittedName>
</protein>
<sequence>MATKAELIELLSERDNEITRLKEALRTEENQSRSFKRDAEMEARNNKEAHAKLSVICNVITASLQVKHGVGLVPKTEYFQGRDVETEPVTEEIRLLRHLHDLANTDAPF</sequence>
<reference evidence="2 3" key="1">
    <citation type="journal article" date="2013" name="Mar. Genomics">
        <title>Expression of sulfatases in Rhodopirellula baltica and the diversity of sulfatases in the genus Rhodopirellula.</title>
        <authorList>
            <person name="Wegner C.E."/>
            <person name="Richter-Heitmann T."/>
            <person name="Klindworth A."/>
            <person name="Klockow C."/>
            <person name="Richter M."/>
            <person name="Achstetter T."/>
            <person name="Glockner F.O."/>
            <person name="Harder J."/>
        </authorList>
    </citation>
    <scope>NUCLEOTIDE SEQUENCE [LARGE SCALE GENOMIC DNA]</scope>
    <source>
        <strain evidence="2 3">SM1</strain>
    </source>
</reference>
<dbReference type="RefSeq" id="WP_008691438.1">
    <property type="nucleotide sequence ID" value="NZ_ANOG01000107.1"/>
</dbReference>
<keyword evidence="3" id="KW-1185">Reference proteome</keyword>
<evidence type="ECO:0000256" key="1">
    <source>
        <dbReference type="SAM" id="Coils"/>
    </source>
</evidence>
<organism evidence="2 3">
    <name type="scientific">Rhodopirellula maiorica SM1</name>
    <dbReference type="NCBI Taxonomy" id="1265738"/>
    <lineage>
        <taxon>Bacteria</taxon>
        <taxon>Pseudomonadati</taxon>
        <taxon>Planctomycetota</taxon>
        <taxon>Planctomycetia</taxon>
        <taxon>Pirellulales</taxon>
        <taxon>Pirellulaceae</taxon>
        <taxon>Novipirellula</taxon>
    </lineage>
</organism>
<dbReference type="AlphaFoldDB" id="M5RSS4"/>
<dbReference type="PATRIC" id="fig|1265738.3.peg.681"/>
<dbReference type="EMBL" id="ANOG01000107">
    <property type="protein sequence ID" value="EMI22388.1"/>
    <property type="molecule type" value="Genomic_DNA"/>
</dbReference>
<keyword evidence="1" id="KW-0175">Coiled coil</keyword>
<name>M5RSS4_9BACT</name>
<dbReference type="Proteomes" id="UP000011991">
    <property type="component" value="Unassembled WGS sequence"/>
</dbReference>
<comment type="caution">
    <text evidence="2">The sequence shown here is derived from an EMBL/GenBank/DDBJ whole genome shotgun (WGS) entry which is preliminary data.</text>
</comment>
<proteinExistence type="predicted"/>
<feature type="coiled-coil region" evidence="1">
    <location>
        <begin position="11"/>
        <end position="38"/>
    </location>
</feature>
<evidence type="ECO:0000313" key="2">
    <source>
        <dbReference type="EMBL" id="EMI22388.1"/>
    </source>
</evidence>